<dbReference type="OrthoDB" id="341511at2759"/>
<dbReference type="SMART" id="SM01161">
    <property type="entry name" value="DUF1767"/>
    <property type="match status" value="1"/>
</dbReference>
<comment type="similarity">
    <text evidence="1">Belongs to the RMI1 family.</text>
</comment>
<feature type="compositionally biased region" description="Polar residues" evidence="3">
    <location>
        <begin position="275"/>
        <end position="303"/>
    </location>
</feature>
<protein>
    <recommendedName>
        <fullName evidence="2">RecQ-mediated genome instability protein 1</fullName>
    </recommendedName>
</protein>
<evidence type="ECO:0000259" key="4">
    <source>
        <dbReference type="Pfam" id="PF08585"/>
    </source>
</evidence>
<organism evidence="6 7">
    <name type="scientific">Mycena indigotica</name>
    <dbReference type="NCBI Taxonomy" id="2126181"/>
    <lineage>
        <taxon>Eukaryota</taxon>
        <taxon>Fungi</taxon>
        <taxon>Dikarya</taxon>
        <taxon>Basidiomycota</taxon>
        <taxon>Agaricomycotina</taxon>
        <taxon>Agaricomycetes</taxon>
        <taxon>Agaricomycetidae</taxon>
        <taxon>Agaricales</taxon>
        <taxon>Marasmiineae</taxon>
        <taxon>Mycenaceae</taxon>
        <taxon>Mycena</taxon>
    </lineage>
</organism>
<feature type="domain" description="RMI1 N-terminal" evidence="5">
    <location>
        <begin position="17"/>
        <end position="62"/>
    </location>
</feature>
<dbReference type="PANTHER" id="PTHR14790">
    <property type="entry name" value="RECQ-MEDIATED GENOME INSTABILITY PROTEIN 1 RMI1"/>
    <property type="match status" value="1"/>
</dbReference>
<evidence type="ECO:0000259" key="5">
    <source>
        <dbReference type="Pfam" id="PF21000"/>
    </source>
</evidence>
<evidence type="ECO:0000313" key="6">
    <source>
        <dbReference type="EMBL" id="KAF7312424.1"/>
    </source>
</evidence>
<reference evidence="6" key="1">
    <citation type="submission" date="2020-05" db="EMBL/GenBank/DDBJ databases">
        <title>Mycena genomes resolve the evolution of fungal bioluminescence.</title>
        <authorList>
            <person name="Tsai I.J."/>
        </authorList>
    </citation>
    <scope>NUCLEOTIDE SEQUENCE</scope>
    <source>
        <strain evidence="6">171206Taipei</strain>
    </source>
</reference>
<feature type="domain" description="RecQ mediated genome instability protein 1 OB-fold" evidence="4">
    <location>
        <begin position="77"/>
        <end position="206"/>
    </location>
</feature>
<dbReference type="InterPro" id="IPR042470">
    <property type="entry name" value="RMI1_N_C_sf"/>
</dbReference>
<accession>A0A8H6T7Y3</accession>
<dbReference type="AlphaFoldDB" id="A0A8H6T7Y3"/>
<dbReference type="InterPro" id="IPR013894">
    <property type="entry name" value="RMI1_OB"/>
</dbReference>
<dbReference type="Proteomes" id="UP000636479">
    <property type="component" value="Unassembled WGS sequence"/>
</dbReference>
<dbReference type="Pfam" id="PF21000">
    <property type="entry name" value="RMI1_N_N"/>
    <property type="match status" value="1"/>
</dbReference>
<comment type="caution">
    <text evidence="6">The sequence shown here is derived from an EMBL/GenBank/DDBJ whole genome shotgun (WGS) entry which is preliminary data.</text>
</comment>
<dbReference type="Pfam" id="PF08585">
    <property type="entry name" value="RMI1_N_C"/>
    <property type="match status" value="1"/>
</dbReference>
<dbReference type="GeneID" id="59341953"/>
<evidence type="ECO:0000256" key="2">
    <source>
        <dbReference type="ARBA" id="ARBA00018987"/>
    </source>
</evidence>
<gene>
    <name evidence="6" type="ORF">MIND_00255900</name>
</gene>
<dbReference type="GO" id="GO:0000724">
    <property type="term" value="P:double-strand break repair via homologous recombination"/>
    <property type="evidence" value="ECO:0007669"/>
    <property type="project" value="TreeGrafter"/>
</dbReference>
<keyword evidence="7" id="KW-1185">Reference proteome</keyword>
<dbReference type="RefSeq" id="XP_037224532.1">
    <property type="nucleotide sequence ID" value="XM_037359437.1"/>
</dbReference>
<dbReference type="PANTHER" id="PTHR14790:SF15">
    <property type="entry name" value="RECQ-MEDIATED GENOME INSTABILITY PROTEIN 1"/>
    <property type="match status" value="1"/>
</dbReference>
<name>A0A8H6T7Y3_9AGAR</name>
<evidence type="ECO:0000256" key="1">
    <source>
        <dbReference type="ARBA" id="ARBA00006395"/>
    </source>
</evidence>
<dbReference type="GO" id="GO:0016604">
    <property type="term" value="C:nuclear body"/>
    <property type="evidence" value="ECO:0007669"/>
    <property type="project" value="TreeGrafter"/>
</dbReference>
<dbReference type="GO" id="GO:0000712">
    <property type="term" value="P:resolution of meiotic recombination intermediates"/>
    <property type="evidence" value="ECO:0007669"/>
    <property type="project" value="TreeGrafter"/>
</dbReference>
<dbReference type="InterPro" id="IPR049363">
    <property type="entry name" value="RMI1_N"/>
</dbReference>
<dbReference type="EMBL" id="JACAZF010000002">
    <property type="protein sequence ID" value="KAF7312424.1"/>
    <property type="molecule type" value="Genomic_DNA"/>
</dbReference>
<dbReference type="GO" id="GO:0031422">
    <property type="term" value="C:RecQ family helicase-topoisomerase III complex"/>
    <property type="evidence" value="ECO:0007669"/>
    <property type="project" value="TreeGrafter"/>
</dbReference>
<evidence type="ECO:0000256" key="3">
    <source>
        <dbReference type="SAM" id="MobiDB-lite"/>
    </source>
</evidence>
<proteinExistence type="inferred from homology"/>
<sequence>MVPDALRQWLDTNYPAPRVDEEWLEGCYDWVTSTHGLTPEQHLPAIIDHVQSQLLQSDLTDSMAHGTGIPLPLLTAAKGVLKGPVLVEIIAITEVGASAINLDAVRVVREERMGNGEGEAQADGEEADLDVVDEGPVPNYPRSMLRFQLSDGASTIGAFEYRPIPELTLGVTPLGYKLVLKEVMVRNGMAFLEPKCIEIKGHRTEDREVMQKSDFARGLRQRLGRPEPPPPPPVQARSPLREISPPPSPPNPVVEHADDEDQPRRRKVPAPPSSDSPVTSNYFSSSSAPVQPTGLSLPSTRTSGPIEIDSDSENDAPQPRIPPGLEQRPVVPLKSSSQSKRDSPEFDCSDVEFNEEALEELQKLEDQAMGRDVITIDDDDEEMQEDKENVPAPQRHVRRKVFGDVIDISDSD</sequence>
<feature type="region of interest" description="Disordered" evidence="3">
    <location>
        <begin position="219"/>
        <end position="347"/>
    </location>
</feature>
<evidence type="ECO:0000313" key="7">
    <source>
        <dbReference type="Proteomes" id="UP000636479"/>
    </source>
</evidence>
<dbReference type="Gene3D" id="2.40.50.770">
    <property type="entry name" value="RecQ-mediated genome instability protein Rmi1, C-terminal domain"/>
    <property type="match status" value="1"/>
</dbReference>